<evidence type="ECO:0000256" key="1">
    <source>
        <dbReference type="SAM" id="MobiDB-lite"/>
    </source>
</evidence>
<reference evidence="2 3" key="1">
    <citation type="journal article" date="2018" name="Mol. Ecol.">
        <title>The obligate alkalophilic soda-lake fungus Sodiomyces alkalinus has shifted to a protein diet.</title>
        <authorList>
            <person name="Grum-Grzhimaylo A.A."/>
            <person name="Falkoski D.L."/>
            <person name="van den Heuvel J."/>
            <person name="Valero-Jimenez C.A."/>
            <person name="Min B."/>
            <person name="Choi I.G."/>
            <person name="Lipzen A."/>
            <person name="Daum C.G."/>
            <person name="Aanen D.K."/>
            <person name="Tsang A."/>
            <person name="Henrissat B."/>
            <person name="Bilanenko E.N."/>
            <person name="de Vries R.P."/>
            <person name="van Kan J.A.L."/>
            <person name="Grigoriev I.V."/>
            <person name="Debets A.J.M."/>
        </authorList>
    </citation>
    <scope>NUCLEOTIDE SEQUENCE [LARGE SCALE GENOMIC DNA]</scope>
    <source>
        <strain evidence="2 3">F11</strain>
    </source>
</reference>
<sequence>MVEGMQCVNGKDKSRSKVRLSDLNPSARVSVAHCSVVRTLPLPPSAAVCRSLPQSAGSPWVKLSRERETLSLVYVRVGCEGGEMKRGEIRDPSVSSAPDTMPCHAQLPTSWFMGWLFAPLVVSHSQAYDERELCFPPFPPSWPLHITRIMPLITCALACLACLVPQHAYHAHHAYTGTGVDRSTANSLTHMLSLSLLASTDRSNPVQPHQPHQPLSTPFHPSLLALLFSAKVVLCRHIQSFTFALACRCQTRRPFYTAAIYDLVCPPIVDRCVLHPKDGRRVLSWGPRGLRGLRARRVPSPQTDISLTILPSANSGTTKTIHPPMRNSPTEKALPG</sequence>
<protein>
    <submittedName>
        <fullName evidence="2">Uncharacterized protein</fullName>
    </submittedName>
</protein>
<accession>A0A3N2Q2U3</accession>
<proteinExistence type="predicted"/>
<dbReference type="Proteomes" id="UP000272025">
    <property type="component" value="Unassembled WGS sequence"/>
</dbReference>
<gene>
    <name evidence="2" type="ORF">SODALDRAFT_376772</name>
</gene>
<organism evidence="2 3">
    <name type="scientific">Sodiomyces alkalinus (strain CBS 110278 / VKM F-3762 / F11)</name>
    <name type="common">Alkaliphilic filamentous fungus</name>
    <dbReference type="NCBI Taxonomy" id="1314773"/>
    <lineage>
        <taxon>Eukaryota</taxon>
        <taxon>Fungi</taxon>
        <taxon>Dikarya</taxon>
        <taxon>Ascomycota</taxon>
        <taxon>Pezizomycotina</taxon>
        <taxon>Sordariomycetes</taxon>
        <taxon>Hypocreomycetidae</taxon>
        <taxon>Glomerellales</taxon>
        <taxon>Plectosphaerellaceae</taxon>
        <taxon>Sodiomyces</taxon>
    </lineage>
</organism>
<dbReference type="GeneID" id="39583320"/>
<dbReference type="RefSeq" id="XP_028468853.1">
    <property type="nucleotide sequence ID" value="XM_028614843.1"/>
</dbReference>
<dbReference type="EMBL" id="ML119052">
    <property type="protein sequence ID" value="ROT41047.1"/>
    <property type="molecule type" value="Genomic_DNA"/>
</dbReference>
<evidence type="ECO:0000313" key="2">
    <source>
        <dbReference type="EMBL" id="ROT41047.1"/>
    </source>
</evidence>
<evidence type="ECO:0000313" key="3">
    <source>
        <dbReference type="Proteomes" id="UP000272025"/>
    </source>
</evidence>
<keyword evidence="3" id="KW-1185">Reference proteome</keyword>
<dbReference type="AlphaFoldDB" id="A0A3N2Q2U3"/>
<feature type="region of interest" description="Disordered" evidence="1">
    <location>
        <begin position="314"/>
        <end position="336"/>
    </location>
</feature>
<name>A0A3N2Q2U3_SODAK</name>